<reference evidence="2 3" key="1">
    <citation type="submission" date="2018-10" db="EMBL/GenBank/DDBJ databases">
        <title>Fifty Aureobasidium pullulans genomes reveal a recombining polyextremotolerant generalist.</title>
        <authorList>
            <person name="Gostincar C."/>
            <person name="Turk M."/>
            <person name="Zajc J."/>
            <person name="Gunde-Cimerman N."/>
        </authorList>
    </citation>
    <scope>NUCLEOTIDE SEQUENCE [LARGE SCALE GENOMIC DNA]</scope>
    <source>
        <strain evidence="2 3">EXF-3380</strain>
    </source>
</reference>
<dbReference type="AlphaFoldDB" id="A0A4S9YJ14"/>
<accession>A0A4S9YJ14</accession>
<name>A0A4S9YJ14_AURPU</name>
<dbReference type="Proteomes" id="UP000304947">
    <property type="component" value="Unassembled WGS sequence"/>
</dbReference>
<dbReference type="EMBL" id="QZBU01005790">
    <property type="protein sequence ID" value="THZ92157.1"/>
    <property type="molecule type" value="Genomic_DNA"/>
</dbReference>
<proteinExistence type="predicted"/>
<sequence>MDDLVPSGRWISTPGSDFESAAYALAIGRGANPKTTRPLVWARLSPEKLIYDCLKTNCNRAFLGTRKLFEYPTVMRPQELAHAVRKWNENLNPKLHLFAEVNKKIIQLVMYEGDGLTKSVLIRHNGHRWEGCAYFQDESIEGLETSSRTTNCGNKDSLSLIIYPAITIEDGSAQAAAAPPVDGDVGSTFVSELQTVVSLSNQLLVAASGINPAMEKLAISLNKVEPGPRAAIQPILDRVIRGFSMPDSASPEASSSNNTKDTKVEQSTASVQLTTDKVVTSTASYYDFDRDDSASDSD</sequence>
<evidence type="ECO:0000313" key="2">
    <source>
        <dbReference type="EMBL" id="THZ92157.1"/>
    </source>
</evidence>
<comment type="caution">
    <text evidence="2">The sequence shown here is derived from an EMBL/GenBank/DDBJ whole genome shotgun (WGS) entry which is preliminary data.</text>
</comment>
<evidence type="ECO:0000256" key="1">
    <source>
        <dbReference type="SAM" id="MobiDB-lite"/>
    </source>
</evidence>
<organism evidence="2 3">
    <name type="scientific">Aureobasidium pullulans</name>
    <name type="common">Black yeast</name>
    <name type="synonym">Pullularia pullulans</name>
    <dbReference type="NCBI Taxonomy" id="5580"/>
    <lineage>
        <taxon>Eukaryota</taxon>
        <taxon>Fungi</taxon>
        <taxon>Dikarya</taxon>
        <taxon>Ascomycota</taxon>
        <taxon>Pezizomycotina</taxon>
        <taxon>Dothideomycetes</taxon>
        <taxon>Dothideomycetidae</taxon>
        <taxon>Dothideales</taxon>
        <taxon>Saccotheciaceae</taxon>
        <taxon>Aureobasidium</taxon>
    </lineage>
</organism>
<gene>
    <name evidence="2" type="ORF">D6C83_09280</name>
</gene>
<feature type="compositionally biased region" description="Polar residues" evidence="1">
    <location>
        <begin position="251"/>
        <end position="273"/>
    </location>
</feature>
<evidence type="ECO:0000313" key="3">
    <source>
        <dbReference type="Proteomes" id="UP000304947"/>
    </source>
</evidence>
<protein>
    <submittedName>
        <fullName evidence="2">Uncharacterized protein</fullName>
    </submittedName>
</protein>
<feature type="region of interest" description="Disordered" evidence="1">
    <location>
        <begin position="244"/>
        <end position="273"/>
    </location>
</feature>